<dbReference type="InterPro" id="IPR019587">
    <property type="entry name" value="Polyketide_cyclase/dehydratase"/>
</dbReference>
<dbReference type="SUPFAM" id="SSF55961">
    <property type="entry name" value="Bet v1-like"/>
    <property type="match status" value="1"/>
</dbReference>
<dbReference type="CDD" id="cd07822">
    <property type="entry name" value="SRPBCC_4"/>
    <property type="match status" value="1"/>
</dbReference>
<sequence>MIPFHCETVLQTTTDRVWDLLSDFSLYPQWNPLFPKVTGPGTVGDRHELVVHLPGIDPFTVPATLEHKAEGVLTWRSTFLGRPLLVWTFTCRIEPVSPERLKVRLNWEFGGVLAPLFRFALGRPVQEGMEQLNQALGRWGEKGNVRCMRC</sequence>
<name>A0ABS0YSK2_9BACT</name>
<evidence type="ECO:0000313" key="2">
    <source>
        <dbReference type="Proteomes" id="UP000641025"/>
    </source>
</evidence>
<protein>
    <submittedName>
        <fullName evidence="1">SRPBCC domain-containing protein</fullName>
    </submittedName>
</protein>
<evidence type="ECO:0000313" key="1">
    <source>
        <dbReference type="EMBL" id="MBJ6800952.1"/>
    </source>
</evidence>
<dbReference type="RefSeq" id="WP_199395448.1">
    <property type="nucleotide sequence ID" value="NZ_JAEMHK010000008.1"/>
</dbReference>
<keyword evidence="2" id="KW-1185">Reference proteome</keyword>
<accession>A0ABS0YSK2</accession>
<comment type="caution">
    <text evidence="1">The sequence shown here is derived from an EMBL/GenBank/DDBJ whole genome shotgun (WGS) entry which is preliminary data.</text>
</comment>
<organism evidence="1 2">
    <name type="scientific">Geomonas propionica</name>
    <dbReference type="NCBI Taxonomy" id="2798582"/>
    <lineage>
        <taxon>Bacteria</taxon>
        <taxon>Pseudomonadati</taxon>
        <taxon>Thermodesulfobacteriota</taxon>
        <taxon>Desulfuromonadia</taxon>
        <taxon>Geobacterales</taxon>
        <taxon>Geobacteraceae</taxon>
        <taxon>Geomonas</taxon>
    </lineage>
</organism>
<dbReference type="InterPro" id="IPR023393">
    <property type="entry name" value="START-like_dom_sf"/>
</dbReference>
<dbReference type="EMBL" id="JAEMHK010000008">
    <property type="protein sequence ID" value="MBJ6800952.1"/>
    <property type="molecule type" value="Genomic_DNA"/>
</dbReference>
<proteinExistence type="predicted"/>
<dbReference type="Pfam" id="PF10604">
    <property type="entry name" value="Polyketide_cyc2"/>
    <property type="match status" value="1"/>
</dbReference>
<dbReference type="Gene3D" id="3.30.530.20">
    <property type="match status" value="1"/>
</dbReference>
<gene>
    <name evidence="1" type="ORF">JFN90_12505</name>
</gene>
<reference evidence="1 2" key="1">
    <citation type="submission" date="2020-12" db="EMBL/GenBank/DDBJ databases">
        <title>Geomonas sp. Red259, isolated from paddy soil.</title>
        <authorList>
            <person name="Xu Z."/>
            <person name="Zhang Z."/>
            <person name="Masuda Y."/>
            <person name="Itoh H."/>
            <person name="Senoo K."/>
        </authorList>
    </citation>
    <scope>NUCLEOTIDE SEQUENCE [LARGE SCALE GENOMIC DNA]</scope>
    <source>
        <strain evidence="1 2">Red259</strain>
    </source>
</reference>
<dbReference type="Proteomes" id="UP000641025">
    <property type="component" value="Unassembled WGS sequence"/>
</dbReference>